<dbReference type="Gene3D" id="3.30.70.1060">
    <property type="entry name" value="Dimeric alpha+beta barrel"/>
    <property type="match status" value="1"/>
</dbReference>
<comment type="caution">
    <text evidence="3">The sequence shown here is derived from an EMBL/GenBank/DDBJ whole genome shotgun (WGS) entry which is preliminary data.</text>
</comment>
<evidence type="ECO:0000256" key="1">
    <source>
        <dbReference type="ARBA" id="ARBA00007689"/>
    </source>
</evidence>
<accession>A0A4R6JE54</accession>
<dbReference type="InterPro" id="IPR011008">
    <property type="entry name" value="Dimeric_a/b-barrel"/>
</dbReference>
<proteinExistence type="inferred from homology"/>
<dbReference type="AlphaFoldDB" id="A0A4R6JE54"/>
<dbReference type="Proteomes" id="UP000295388">
    <property type="component" value="Unassembled WGS sequence"/>
</dbReference>
<evidence type="ECO:0000259" key="2">
    <source>
        <dbReference type="Pfam" id="PF03795"/>
    </source>
</evidence>
<dbReference type="PANTHER" id="PTHR35174">
    <property type="entry name" value="BLL7171 PROTEIN-RELATED"/>
    <property type="match status" value="1"/>
</dbReference>
<feature type="domain" description="YCII-related" evidence="2">
    <location>
        <begin position="1"/>
        <end position="111"/>
    </location>
</feature>
<evidence type="ECO:0000313" key="4">
    <source>
        <dbReference type="Proteomes" id="UP000295388"/>
    </source>
</evidence>
<dbReference type="OrthoDB" id="3784582at2"/>
<sequence length="117" mass="13004">MKYMLLIYGNTETWDALTAEGIEAVYAVHREILAETRARNELLAADGLTTDRARVVQVKEGLPAVTDGPFTEAKEVLAGYYLLECDLERATELAARLPEAKYSPVEVRALTEPFESL</sequence>
<comment type="similarity">
    <text evidence="1">Belongs to the YciI family.</text>
</comment>
<dbReference type="SUPFAM" id="SSF54909">
    <property type="entry name" value="Dimeric alpha+beta barrel"/>
    <property type="match status" value="1"/>
</dbReference>
<dbReference type="Pfam" id="PF03795">
    <property type="entry name" value="YCII"/>
    <property type="match status" value="1"/>
</dbReference>
<evidence type="ECO:0000313" key="3">
    <source>
        <dbReference type="EMBL" id="TDO33251.1"/>
    </source>
</evidence>
<keyword evidence="4" id="KW-1185">Reference proteome</keyword>
<dbReference type="InterPro" id="IPR005545">
    <property type="entry name" value="YCII"/>
</dbReference>
<name>A0A4R6JE54_9ACTN</name>
<gene>
    <name evidence="3" type="ORF">EV643_13349</name>
</gene>
<dbReference type="PANTHER" id="PTHR35174:SF3">
    <property type="entry name" value="BLL7171 PROTEIN"/>
    <property type="match status" value="1"/>
</dbReference>
<dbReference type="EMBL" id="SNWQ01000033">
    <property type="protein sequence ID" value="TDO33251.1"/>
    <property type="molecule type" value="Genomic_DNA"/>
</dbReference>
<protein>
    <recommendedName>
        <fullName evidence="2">YCII-related domain-containing protein</fullName>
    </recommendedName>
</protein>
<organism evidence="3 4">
    <name type="scientific">Kribbella caucasensis</name>
    <dbReference type="NCBI Taxonomy" id="2512215"/>
    <lineage>
        <taxon>Bacteria</taxon>
        <taxon>Bacillati</taxon>
        <taxon>Actinomycetota</taxon>
        <taxon>Actinomycetes</taxon>
        <taxon>Propionibacteriales</taxon>
        <taxon>Kribbellaceae</taxon>
        <taxon>Kribbella</taxon>
    </lineage>
</organism>
<reference evidence="3 4" key="1">
    <citation type="submission" date="2019-03" db="EMBL/GenBank/DDBJ databases">
        <title>Genomic Encyclopedia of Type Strains, Phase III (KMG-III): the genomes of soil and plant-associated and newly described type strains.</title>
        <authorList>
            <person name="Whitman W."/>
        </authorList>
    </citation>
    <scope>NUCLEOTIDE SEQUENCE [LARGE SCALE GENOMIC DNA]</scope>
    <source>
        <strain evidence="3 4">VKM Ac-2527</strain>
    </source>
</reference>